<feature type="region of interest" description="Disordered" evidence="5">
    <location>
        <begin position="552"/>
        <end position="584"/>
    </location>
</feature>
<name>A0A9W7YG04_9FUNG</name>
<evidence type="ECO:0000256" key="2">
    <source>
        <dbReference type="ARBA" id="ARBA00023034"/>
    </source>
</evidence>
<protein>
    <recommendedName>
        <fullName evidence="6">GRIP domain-containing protein</fullName>
    </recommendedName>
</protein>
<dbReference type="EMBL" id="JANBOI010000068">
    <property type="protein sequence ID" value="KAJ1734560.1"/>
    <property type="molecule type" value="Genomic_DNA"/>
</dbReference>
<feature type="coiled-coil region" evidence="4">
    <location>
        <begin position="128"/>
        <end position="169"/>
    </location>
</feature>
<evidence type="ECO:0000256" key="3">
    <source>
        <dbReference type="ARBA" id="ARBA00023054"/>
    </source>
</evidence>
<evidence type="ECO:0000256" key="4">
    <source>
        <dbReference type="SAM" id="Coils"/>
    </source>
</evidence>
<dbReference type="GO" id="GO:0007030">
    <property type="term" value="P:Golgi organization"/>
    <property type="evidence" value="ECO:0007669"/>
    <property type="project" value="TreeGrafter"/>
</dbReference>
<accession>A0A9W7YG04</accession>
<dbReference type="PANTHER" id="PTHR18921:SF2">
    <property type="entry name" value="THYROID RECEPTOR-INTERACTING PROTEIN 11"/>
    <property type="match status" value="1"/>
</dbReference>
<comment type="caution">
    <text evidence="7">The sequence shown here is derived from an EMBL/GenBank/DDBJ whole genome shotgun (WGS) entry which is preliminary data.</text>
</comment>
<evidence type="ECO:0000313" key="7">
    <source>
        <dbReference type="EMBL" id="KAJ1734560.1"/>
    </source>
</evidence>
<keyword evidence="3 4" id="KW-0175">Coiled coil</keyword>
<keyword evidence="8" id="KW-1185">Reference proteome</keyword>
<dbReference type="GO" id="GO:0031267">
    <property type="term" value="F:small GTPase binding"/>
    <property type="evidence" value="ECO:0007669"/>
    <property type="project" value="TreeGrafter"/>
</dbReference>
<feature type="compositionally biased region" description="Polar residues" evidence="5">
    <location>
        <begin position="560"/>
        <end position="576"/>
    </location>
</feature>
<feature type="coiled-coil region" evidence="4">
    <location>
        <begin position="218"/>
        <end position="298"/>
    </location>
</feature>
<reference evidence="7" key="1">
    <citation type="submission" date="2022-07" db="EMBL/GenBank/DDBJ databases">
        <title>Phylogenomic reconstructions and comparative analyses of Kickxellomycotina fungi.</title>
        <authorList>
            <person name="Reynolds N.K."/>
            <person name="Stajich J.E."/>
            <person name="Barry K."/>
            <person name="Grigoriev I.V."/>
            <person name="Crous P."/>
            <person name="Smith M.E."/>
        </authorList>
    </citation>
    <scope>NUCLEOTIDE SEQUENCE</scope>
    <source>
        <strain evidence="7">BCRC 34381</strain>
    </source>
</reference>
<gene>
    <name evidence="7" type="ORF">LPJ61_001011</name>
</gene>
<evidence type="ECO:0000256" key="5">
    <source>
        <dbReference type="SAM" id="MobiDB-lite"/>
    </source>
</evidence>
<dbReference type="GO" id="GO:0006888">
    <property type="term" value="P:endoplasmic reticulum to Golgi vesicle-mediated transport"/>
    <property type="evidence" value="ECO:0007669"/>
    <property type="project" value="TreeGrafter"/>
</dbReference>
<feature type="coiled-coil region" evidence="4">
    <location>
        <begin position="423"/>
        <end position="506"/>
    </location>
</feature>
<dbReference type="Pfam" id="PF10375">
    <property type="entry name" value="GRAB"/>
    <property type="match status" value="1"/>
</dbReference>
<dbReference type="GO" id="GO:0005794">
    <property type="term" value="C:Golgi apparatus"/>
    <property type="evidence" value="ECO:0007669"/>
    <property type="project" value="UniProtKB-SubCell"/>
</dbReference>
<dbReference type="InterPro" id="IPR000237">
    <property type="entry name" value="GRIP_dom"/>
</dbReference>
<dbReference type="PROSITE" id="PS50913">
    <property type="entry name" value="GRIP"/>
    <property type="match status" value="1"/>
</dbReference>
<keyword evidence="2" id="KW-0333">Golgi apparatus</keyword>
<feature type="region of interest" description="Disordered" evidence="5">
    <location>
        <begin position="24"/>
        <end position="43"/>
    </location>
</feature>
<sequence>MPTNQELQKRVDVLQQQLRKAGDHLKRLASENSSLTEEVERLTGRESQLLSQAQELAASADDSGVEIAHTVNDDAGGAMLRDWERAAGEWASQLGLVPGSEAEGPAILRSIQAHIDASIPGSSESAGAEQLTREVAQLRLDAAQEAESKQGLEEKLAQMEDRLQAFEAGETELVRALDGLADSDGIPDTVPESLRPGLERVRLVLRQPRPADSQEAGAKDNREEISRLGAELEATKAELQEASAAREELGRDYDLLLGRIGTMRDALKAKMNAESDELKRLRVAAAAAAEALARHEKESERQGAAAQAQRKEFDDVRQALWESQEDASRARLDHKDAVDEYERQIADLSTRLGAAEDQLASDAAQHTRLEGRIEQLQGELNQALNAESQWVEEREVHVVTIQNLQGALETLQESKDADVDIAVEKLREELRAAAAAQRAAEGRADQAEGRLRRVELSGATAEQCQKKIADQTAELERLRHEVAVLKDHLNESMRRLREESNEFNLDKRVITNLIVGFLALPYGDSKRYEILQLMSSILQFTEEQQAKAGLIRKAGRRAQPQPSSGARTPDTGTPSSDTKDSFSDQWISFLLRESSSARAGHT</sequence>
<evidence type="ECO:0000256" key="1">
    <source>
        <dbReference type="ARBA" id="ARBA00004555"/>
    </source>
</evidence>
<evidence type="ECO:0000259" key="6">
    <source>
        <dbReference type="PROSITE" id="PS50913"/>
    </source>
</evidence>
<dbReference type="AlphaFoldDB" id="A0A9W7YG04"/>
<proteinExistence type="predicted"/>
<dbReference type="PANTHER" id="PTHR18921">
    <property type="entry name" value="MYOSIN HEAVY CHAIN - RELATED"/>
    <property type="match status" value="1"/>
</dbReference>
<dbReference type="OrthoDB" id="425925at2759"/>
<comment type="subcellular location">
    <subcellularLocation>
        <location evidence="1">Golgi apparatus</location>
    </subcellularLocation>
</comment>
<organism evidence="7 8">
    <name type="scientific">Coemansia biformis</name>
    <dbReference type="NCBI Taxonomy" id="1286918"/>
    <lineage>
        <taxon>Eukaryota</taxon>
        <taxon>Fungi</taxon>
        <taxon>Fungi incertae sedis</taxon>
        <taxon>Zoopagomycota</taxon>
        <taxon>Kickxellomycotina</taxon>
        <taxon>Kickxellomycetes</taxon>
        <taxon>Kickxellales</taxon>
        <taxon>Kickxellaceae</taxon>
        <taxon>Coemansia</taxon>
    </lineage>
</organism>
<dbReference type="InterPro" id="IPR019459">
    <property type="entry name" value="GRAB"/>
</dbReference>
<dbReference type="Proteomes" id="UP001143981">
    <property type="component" value="Unassembled WGS sequence"/>
</dbReference>
<feature type="coiled-coil region" evidence="4">
    <location>
        <begin position="331"/>
        <end position="393"/>
    </location>
</feature>
<feature type="domain" description="GRIP" evidence="6">
    <location>
        <begin position="500"/>
        <end position="551"/>
    </location>
</feature>
<evidence type="ECO:0000313" key="8">
    <source>
        <dbReference type="Proteomes" id="UP001143981"/>
    </source>
</evidence>